<dbReference type="STRING" id="1227499.C493_00230"/>
<dbReference type="AlphaFoldDB" id="L9XKA0"/>
<evidence type="ECO:0000256" key="1">
    <source>
        <dbReference type="SAM" id="MobiDB-lite"/>
    </source>
</evidence>
<dbReference type="EMBL" id="AOHZ01000002">
    <property type="protein sequence ID" value="ELY62209.1"/>
    <property type="molecule type" value="Genomic_DNA"/>
</dbReference>
<protein>
    <submittedName>
        <fullName evidence="2">Uncharacterized protein</fullName>
    </submittedName>
</protein>
<dbReference type="eggNOG" id="arCOG04645">
    <property type="taxonomic scope" value="Archaea"/>
</dbReference>
<dbReference type="InterPro" id="IPR055945">
    <property type="entry name" value="DUF7523"/>
</dbReference>
<comment type="caution">
    <text evidence="2">The sequence shown here is derived from an EMBL/GenBank/DDBJ whole genome shotgun (WGS) entry which is preliminary data.</text>
</comment>
<keyword evidence="3" id="KW-1185">Reference proteome</keyword>
<gene>
    <name evidence="2" type="ORF">C493_00230</name>
</gene>
<accession>L9XKA0</accession>
<name>L9XKA0_9EURY</name>
<proteinExistence type="predicted"/>
<dbReference type="Pfam" id="PF24367">
    <property type="entry name" value="DUF7523"/>
    <property type="match status" value="1"/>
</dbReference>
<reference evidence="2 3" key="1">
    <citation type="journal article" date="2014" name="PLoS Genet.">
        <title>Phylogenetically driven sequencing of extremely halophilic archaea reveals strategies for static and dynamic osmo-response.</title>
        <authorList>
            <person name="Becker E.A."/>
            <person name="Seitzer P.M."/>
            <person name="Tritt A."/>
            <person name="Larsen D."/>
            <person name="Krusor M."/>
            <person name="Yao A.I."/>
            <person name="Wu D."/>
            <person name="Madern D."/>
            <person name="Eisen J.A."/>
            <person name="Darling A.E."/>
            <person name="Facciotti M.T."/>
        </authorList>
    </citation>
    <scope>NUCLEOTIDE SEQUENCE [LARGE SCALE GENOMIC DNA]</scope>
    <source>
        <strain evidence="2 3">JCM 12255</strain>
    </source>
</reference>
<dbReference type="PATRIC" id="fig|1227499.3.peg.47"/>
<organism evidence="2 3">
    <name type="scientific">Natronolimnohabitans innermongolicus JCM 12255</name>
    <dbReference type="NCBI Taxonomy" id="1227499"/>
    <lineage>
        <taxon>Archaea</taxon>
        <taxon>Methanobacteriati</taxon>
        <taxon>Methanobacteriota</taxon>
        <taxon>Stenosarchaea group</taxon>
        <taxon>Halobacteria</taxon>
        <taxon>Halobacteriales</taxon>
        <taxon>Natrialbaceae</taxon>
        <taxon>Natronolimnohabitans</taxon>
    </lineage>
</organism>
<dbReference type="Proteomes" id="UP000011602">
    <property type="component" value="Unassembled WGS sequence"/>
</dbReference>
<feature type="region of interest" description="Disordered" evidence="1">
    <location>
        <begin position="1"/>
        <end position="26"/>
    </location>
</feature>
<sequence>MLGARGARGKNAAVRPDGAPADEAGSGVAVPSPLTAVFMLVEGAVGRMSLAAETRRAAAAQPFLVAALRAGVVNYTAAARFLEVDVETDAVATALRRYAEELPDHETESRDVRVRMQSGVGTVDGGDESEPLFSIGGVAFDADAGDSTAILATGAVDGAALADALRALALEGISPTAAGVGGDTLLVVVDRREGANALRTVETALERVRVSGDR</sequence>
<evidence type="ECO:0000313" key="2">
    <source>
        <dbReference type="EMBL" id="ELY62209.1"/>
    </source>
</evidence>
<evidence type="ECO:0000313" key="3">
    <source>
        <dbReference type="Proteomes" id="UP000011602"/>
    </source>
</evidence>